<keyword evidence="2" id="KW-0276">Fatty acid metabolism</keyword>
<dbReference type="InterPro" id="IPR006108">
    <property type="entry name" value="3HC_DH_C"/>
</dbReference>
<protein>
    <recommendedName>
        <fullName evidence="9">3-hydroxyacyl-CoA dehydrogenase</fullName>
    </recommendedName>
</protein>
<feature type="domain" description="3-hydroxyacyl-CoA dehydrogenase C-terminal" evidence="6">
    <location>
        <begin position="192"/>
        <end position="293"/>
    </location>
</feature>
<gene>
    <name evidence="8" type="ORF">METZ01_LOCUS86404</name>
</gene>
<dbReference type="CDD" id="cd06558">
    <property type="entry name" value="crotonase-like"/>
    <property type="match status" value="1"/>
</dbReference>
<dbReference type="InterPro" id="IPR001753">
    <property type="entry name" value="Enoyl-CoA_hydra/iso"/>
</dbReference>
<dbReference type="UniPathway" id="UPA00659"/>
<dbReference type="Pfam" id="PF00725">
    <property type="entry name" value="3HCDH"/>
    <property type="match status" value="2"/>
</dbReference>
<dbReference type="GO" id="GO:0070403">
    <property type="term" value="F:NAD+ binding"/>
    <property type="evidence" value="ECO:0007669"/>
    <property type="project" value="InterPro"/>
</dbReference>
<evidence type="ECO:0008006" key="9">
    <source>
        <dbReference type="Google" id="ProtNLM"/>
    </source>
</evidence>
<feature type="domain" description="3-hydroxyacyl-CoA dehydrogenase C-terminal" evidence="6">
    <location>
        <begin position="345"/>
        <end position="398"/>
    </location>
</feature>
<keyword evidence="5" id="KW-0443">Lipid metabolism</keyword>
<evidence type="ECO:0000256" key="3">
    <source>
        <dbReference type="ARBA" id="ARBA00023002"/>
    </source>
</evidence>
<evidence type="ECO:0000259" key="6">
    <source>
        <dbReference type="Pfam" id="PF00725"/>
    </source>
</evidence>
<dbReference type="InterPro" id="IPR008927">
    <property type="entry name" value="6-PGluconate_DH-like_C_sf"/>
</dbReference>
<dbReference type="Gene3D" id="1.10.1040.50">
    <property type="match status" value="1"/>
</dbReference>
<dbReference type="InterPro" id="IPR029045">
    <property type="entry name" value="ClpP/crotonase-like_dom_sf"/>
</dbReference>
<dbReference type="SUPFAM" id="SSF52096">
    <property type="entry name" value="ClpP/crotonase"/>
    <property type="match status" value="1"/>
</dbReference>
<keyword evidence="3" id="KW-0560">Oxidoreductase</keyword>
<dbReference type="Gene3D" id="3.40.50.720">
    <property type="entry name" value="NAD(P)-binding Rossmann-like Domain"/>
    <property type="match status" value="1"/>
</dbReference>
<dbReference type="GO" id="GO:0016616">
    <property type="term" value="F:oxidoreductase activity, acting on the CH-OH group of donors, NAD or NADP as acceptor"/>
    <property type="evidence" value="ECO:0007669"/>
    <property type="project" value="InterPro"/>
</dbReference>
<dbReference type="SUPFAM" id="SSF48179">
    <property type="entry name" value="6-phosphogluconate dehydrogenase C-terminal domain-like"/>
    <property type="match status" value="2"/>
</dbReference>
<evidence type="ECO:0000313" key="8">
    <source>
        <dbReference type="EMBL" id="SVA33550.1"/>
    </source>
</evidence>
<proteinExistence type="predicted"/>
<dbReference type="Pfam" id="PF02737">
    <property type="entry name" value="3HCDH_N"/>
    <property type="match status" value="1"/>
</dbReference>
<evidence type="ECO:0000256" key="2">
    <source>
        <dbReference type="ARBA" id="ARBA00022832"/>
    </source>
</evidence>
<dbReference type="SUPFAM" id="SSF51735">
    <property type="entry name" value="NAD(P)-binding Rossmann-fold domains"/>
    <property type="match status" value="1"/>
</dbReference>
<dbReference type="PANTHER" id="PTHR48075:SF7">
    <property type="entry name" value="3-HYDROXYACYL-COA DEHYDROGENASE-RELATED"/>
    <property type="match status" value="1"/>
</dbReference>
<reference evidence="8" key="1">
    <citation type="submission" date="2018-05" db="EMBL/GenBank/DDBJ databases">
        <authorList>
            <person name="Lanie J.A."/>
            <person name="Ng W.-L."/>
            <person name="Kazmierczak K.M."/>
            <person name="Andrzejewski T.M."/>
            <person name="Davidsen T.M."/>
            <person name="Wayne K.J."/>
            <person name="Tettelin H."/>
            <person name="Glass J.I."/>
            <person name="Rusch D."/>
            <person name="Podicherti R."/>
            <person name="Tsui H.-C.T."/>
            <person name="Winkler M.E."/>
        </authorList>
    </citation>
    <scope>NUCLEOTIDE SEQUENCE</scope>
</reference>
<dbReference type="EMBL" id="UINC01007477">
    <property type="protein sequence ID" value="SVA33550.1"/>
    <property type="molecule type" value="Genomic_DNA"/>
</dbReference>
<evidence type="ECO:0000259" key="7">
    <source>
        <dbReference type="Pfam" id="PF02737"/>
    </source>
</evidence>
<dbReference type="PANTHER" id="PTHR48075">
    <property type="entry name" value="3-HYDROXYACYL-COA DEHYDROGENASE FAMILY PROTEIN"/>
    <property type="match status" value="1"/>
</dbReference>
<dbReference type="GO" id="GO:0006635">
    <property type="term" value="P:fatty acid beta-oxidation"/>
    <property type="evidence" value="ECO:0007669"/>
    <property type="project" value="UniProtKB-UniPathway"/>
</dbReference>
<dbReference type="AlphaFoldDB" id="A0A381UZL7"/>
<sequence>MTAINKVAVIGAGVMGAGIAAQVSNAGLPVVLLDIVPEGASNRNMVAEGAVQKMLKTNPAPFMHKRNAKRITAGNIEDHLTWLADCDLVIEAVIEDLAVKQDLYRRIDQHRKNNAIVTSNTSTIPLARLVDGLADTFAQDFAITHFFNPPRYMRLLEIVAGQKTRQDAVQALREFGDRTLGKSVVECNDTPGFIANRIGILWMESAVRFAFEDELTVEEADAIIGRPMGIPKTGVFGLMDLVGIDLQPHISSSMLSTLPDKDMYRDIHRESDFIDRMIREGYTGRKGKGGFYRLNTDSGKRVKESVDLKTGEYSPSSKATLDSINAGRKGLRALVEHPDKGGQYAWRVLSHTLSYAASLVPDIADDVHAVDEAMKNGYAWKWGPFELIDKLGPAWFASQLSEHGMAVPSLLEAVGEDSFYRTLEGQLQYFGTDGTYHNVARPEGVLLLSDIKRSSDRVSGNGSASLWDIGDGVLCLEFHTKMNSIDAGIMAMLDKAIKTVPSAGYKALVIHNEASNFSVGANIGLALFAANIAGWPEISKSVKQGQDTYKALKYAPFPVVGAPSGMALAGGMEVLLHCDALQAHAETYMGLVEVGVGLVPAWGGCKEMLARWQGNTRAPQGPMPAVTKVFETVGTAMVARSAEEARDMLYLRQDDGITMNRDRLLGDAKARALQMAKDYAPPEPLEYRLPGPTAETAMTMVLNDYYRSGKATAHDLVVGKSLARVLSGGKTDITELLTEDHILSLERRTILELLKTPATLARIEHMLETGKPLRN</sequence>
<keyword evidence="4" id="KW-0520">NAD</keyword>
<evidence type="ECO:0000256" key="1">
    <source>
        <dbReference type="ARBA" id="ARBA00005005"/>
    </source>
</evidence>
<dbReference type="InterPro" id="IPR006176">
    <property type="entry name" value="3-OHacyl-CoA_DH_NAD-bd"/>
</dbReference>
<dbReference type="Gene3D" id="3.90.226.10">
    <property type="entry name" value="2-enoyl-CoA Hydratase, Chain A, domain 1"/>
    <property type="match status" value="1"/>
</dbReference>
<organism evidence="8">
    <name type="scientific">marine metagenome</name>
    <dbReference type="NCBI Taxonomy" id="408172"/>
    <lineage>
        <taxon>unclassified sequences</taxon>
        <taxon>metagenomes</taxon>
        <taxon>ecological metagenomes</taxon>
    </lineage>
</organism>
<dbReference type="Pfam" id="PF00378">
    <property type="entry name" value="ECH_1"/>
    <property type="match status" value="1"/>
</dbReference>
<evidence type="ECO:0000256" key="4">
    <source>
        <dbReference type="ARBA" id="ARBA00023027"/>
    </source>
</evidence>
<feature type="domain" description="3-hydroxyacyl-CoA dehydrogenase NAD binding" evidence="7">
    <location>
        <begin position="6"/>
        <end position="190"/>
    </location>
</feature>
<evidence type="ECO:0000256" key="5">
    <source>
        <dbReference type="ARBA" id="ARBA00023098"/>
    </source>
</evidence>
<dbReference type="InterPro" id="IPR036291">
    <property type="entry name" value="NAD(P)-bd_dom_sf"/>
</dbReference>
<comment type="pathway">
    <text evidence="1">Lipid metabolism; fatty acid beta-oxidation.</text>
</comment>
<name>A0A381UZL7_9ZZZZ</name>
<accession>A0A381UZL7</accession>